<dbReference type="STRING" id="762486.SAMN05444411_10461"/>
<dbReference type="PANTHER" id="PTHR13194:SF19">
    <property type="entry name" value="NAD(P)-BINDING ROSSMANN-FOLD SUPERFAMILY PROTEIN"/>
    <property type="match status" value="1"/>
</dbReference>
<reference evidence="3 4" key="1">
    <citation type="submission" date="2016-10" db="EMBL/GenBank/DDBJ databases">
        <authorList>
            <person name="de Groot N.N."/>
        </authorList>
    </citation>
    <scope>NUCLEOTIDE SEQUENCE [LARGE SCALE GENOMIC DNA]</scope>
    <source>
        <strain evidence="3 4">DSM 24956</strain>
    </source>
</reference>
<protein>
    <submittedName>
        <fullName evidence="3">Complex I intermediate-associated protein 30 (CIA30)</fullName>
    </submittedName>
</protein>
<dbReference type="EMBL" id="FNNJ01000004">
    <property type="protein sequence ID" value="SDX26168.1"/>
    <property type="molecule type" value="Genomic_DNA"/>
</dbReference>
<dbReference type="SUPFAM" id="SSF49785">
    <property type="entry name" value="Galactose-binding domain-like"/>
    <property type="match status" value="1"/>
</dbReference>
<gene>
    <name evidence="3" type="ORF">SAMN05444411_10461</name>
</gene>
<dbReference type="AlphaFoldDB" id="A0A1H3AA52"/>
<dbReference type="Proteomes" id="UP000199595">
    <property type="component" value="Unassembled WGS sequence"/>
</dbReference>
<evidence type="ECO:0000313" key="3">
    <source>
        <dbReference type="EMBL" id="SDX26168.1"/>
    </source>
</evidence>
<dbReference type="Pfam" id="PF08547">
    <property type="entry name" value="CIA30"/>
    <property type="match status" value="1"/>
</dbReference>
<keyword evidence="4" id="KW-1185">Reference proteome</keyword>
<comment type="similarity">
    <text evidence="1">Belongs to the CIA30 family.</text>
</comment>
<dbReference type="InterPro" id="IPR039131">
    <property type="entry name" value="NDUFAF1"/>
</dbReference>
<evidence type="ECO:0000256" key="1">
    <source>
        <dbReference type="ARBA" id="ARBA00007884"/>
    </source>
</evidence>
<dbReference type="InterPro" id="IPR008979">
    <property type="entry name" value="Galactose-bd-like_sf"/>
</dbReference>
<dbReference type="InterPro" id="IPR013857">
    <property type="entry name" value="NADH-UbQ_OxRdtase-assoc_prot30"/>
</dbReference>
<accession>A0A1H3AA52</accession>
<organism evidence="3 4">
    <name type="scientific">Lutibacter oricola</name>
    <dbReference type="NCBI Taxonomy" id="762486"/>
    <lineage>
        <taxon>Bacteria</taxon>
        <taxon>Pseudomonadati</taxon>
        <taxon>Bacteroidota</taxon>
        <taxon>Flavobacteriia</taxon>
        <taxon>Flavobacteriales</taxon>
        <taxon>Flavobacteriaceae</taxon>
        <taxon>Lutibacter</taxon>
    </lineage>
</organism>
<dbReference type="OrthoDB" id="442188at2"/>
<proteinExistence type="inferred from homology"/>
<evidence type="ECO:0000259" key="2">
    <source>
        <dbReference type="Pfam" id="PF08547"/>
    </source>
</evidence>
<sequence>MNTSLLFDFSKHSNIENWTTVNDVVMGGMSQSNFRYNSNGKGVFAGKVSLENNGGFSLLRGRIDVVEINTYKFIKLYLKGDNKKYQFRVKSSITDNFAFKTTFLTSNRDEIIKISIKDLVPYYRGRKVLEPVSLNNRIEEIGFLIANKENEEFELQISKIELSKI</sequence>
<dbReference type="RefSeq" id="WP_090122826.1">
    <property type="nucleotide sequence ID" value="NZ_FNNJ01000004.1"/>
</dbReference>
<evidence type="ECO:0000313" key="4">
    <source>
        <dbReference type="Proteomes" id="UP000199595"/>
    </source>
</evidence>
<feature type="domain" description="NADH:ubiquinone oxidoreductase intermediate-associated protein 30" evidence="2">
    <location>
        <begin position="7"/>
        <end position="157"/>
    </location>
</feature>
<dbReference type="PANTHER" id="PTHR13194">
    <property type="entry name" value="COMPLEX I INTERMEDIATE-ASSOCIATED PROTEIN 30"/>
    <property type="match status" value="1"/>
</dbReference>
<name>A0A1H3AA52_9FLAO</name>